<dbReference type="Pfam" id="PF24883">
    <property type="entry name" value="NPHP3_N"/>
    <property type="match status" value="1"/>
</dbReference>
<dbReference type="Gene3D" id="1.25.40.20">
    <property type="entry name" value="Ankyrin repeat-containing domain"/>
    <property type="match status" value="4"/>
</dbReference>
<evidence type="ECO:0000256" key="4">
    <source>
        <dbReference type="SAM" id="MobiDB-lite"/>
    </source>
</evidence>
<dbReference type="EMBL" id="JAWRVE010000104">
    <property type="protein sequence ID" value="KAL1858769.1"/>
    <property type="molecule type" value="Genomic_DNA"/>
</dbReference>
<proteinExistence type="predicted"/>
<feature type="repeat" description="ANK" evidence="3">
    <location>
        <begin position="1485"/>
        <end position="1517"/>
    </location>
</feature>
<dbReference type="PANTHER" id="PTHR24123:SF85">
    <property type="entry name" value="ANKYRIN REPEAT DOMAIN-CONTAINING PROTEIN 55"/>
    <property type="match status" value="1"/>
</dbReference>
<dbReference type="InterPro" id="IPR036770">
    <property type="entry name" value="Ankyrin_rpt-contain_sf"/>
</dbReference>
<reference evidence="6 7" key="1">
    <citation type="journal article" date="2024" name="IMA Fungus">
        <title>IMA Genome - F19 : A genome assembly and annotation guide to empower mycologists, including annotated draft genome sequences of Ceratocystis pirilliformis, Diaporthe australafricana, Fusarium ophioides, Paecilomyces lecythidis, and Sporothrix stenoceras.</title>
        <authorList>
            <person name="Aylward J."/>
            <person name="Wilson A.M."/>
            <person name="Visagie C.M."/>
            <person name="Spraker J."/>
            <person name="Barnes I."/>
            <person name="Buitendag C."/>
            <person name="Ceriani C."/>
            <person name="Del Mar Angel L."/>
            <person name="du Plessis D."/>
            <person name="Fuchs T."/>
            <person name="Gasser K."/>
            <person name="Kramer D."/>
            <person name="Li W."/>
            <person name="Munsamy K."/>
            <person name="Piso A."/>
            <person name="Price J.L."/>
            <person name="Sonnekus B."/>
            <person name="Thomas C."/>
            <person name="van der Nest A."/>
            <person name="van Dijk A."/>
            <person name="van Heerden A."/>
            <person name="van Vuuren N."/>
            <person name="Yilmaz N."/>
            <person name="Duong T.A."/>
            <person name="van der Merwe N.A."/>
            <person name="Wingfield M.J."/>
            <person name="Wingfield B.D."/>
        </authorList>
    </citation>
    <scope>NUCLEOTIDE SEQUENCE [LARGE SCALE GENOMIC DNA]</scope>
    <source>
        <strain evidence="6 7">CMW 18300</strain>
    </source>
</reference>
<feature type="repeat" description="ANK" evidence="3">
    <location>
        <begin position="1377"/>
        <end position="1405"/>
    </location>
</feature>
<name>A0ABR3WCF7_9PEZI</name>
<dbReference type="SMART" id="SM00248">
    <property type="entry name" value="ANK"/>
    <property type="match status" value="14"/>
</dbReference>
<keyword evidence="7" id="KW-1185">Reference proteome</keyword>
<dbReference type="InterPro" id="IPR051165">
    <property type="entry name" value="Multifunctional_ANK_Repeat"/>
</dbReference>
<protein>
    <recommendedName>
        <fullName evidence="5">Nephrocystin 3-like N-terminal domain-containing protein</fullName>
    </recommendedName>
</protein>
<evidence type="ECO:0000256" key="3">
    <source>
        <dbReference type="PROSITE-ProRule" id="PRU00023"/>
    </source>
</evidence>
<feature type="repeat" description="ANK" evidence="3">
    <location>
        <begin position="1244"/>
        <end position="1276"/>
    </location>
</feature>
<feature type="repeat" description="ANK" evidence="3">
    <location>
        <begin position="1004"/>
        <end position="1036"/>
    </location>
</feature>
<evidence type="ECO:0000313" key="6">
    <source>
        <dbReference type="EMBL" id="KAL1858769.1"/>
    </source>
</evidence>
<feature type="repeat" description="ANK" evidence="3">
    <location>
        <begin position="1207"/>
        <end position="1239"/>
    </location>
</feature>
<organism evidence="6 7">
    <name type="scientific">Diaporthe australafricana</name>
    <dbReference type="NCBI Taxonomy" id="127596"/>
    <lineage>
        <taxon>Eukaryota</taxon>
        <taxon>Fungi</taxon>
        <taxon>Dikarya</taxon>
        <taxon>Ascomycota</taxon>
        <taxon>Pezizomycotina</taxon>
        <taxon>Sordariomycetes</taxon>
        <taxon>Sordariomycetidae</taxon>
        <taxon>Diaporthales</taxon>
        <taxon>Diaporthaceae</taxon>
        <taxon>Diaporthe</taxon>
    </lineage>
</organism>
<evidence type="ECO:0000259" key="5">
    <source>
        <dbReference type="Pfam" id="PF24883"/>
    </source>
</evidence>
<feature type="repeat" description="ANK" evidence="3">
    <location>
        <begin position="1036"/>
        <end position="1068"/>
    </location>
</feature>
<feature type="region of interest" description="Disordered" evidence="4">
    <location>
        <begin position="1"/>
        <end position="77"/>
    </location>
</feature>
<evidence type="ECO:0000256" key="2">
    <source>
        <dbReference type="ARBA" id="ARBA00023043"/>
    </source>
</evidence>
<sequence length="1563" mass="172523">MSDESDAPPDIAPTDASLQQRSVDEIGPEPAMQGADNSDRDSNWTSTTNSSIDDELDHASRNGGEDTVSPEVYDTPERGQELWEQMIGYMNGEKTPEYDAMMPLVIIAHDIGGIIVKDALAQARLNPRKYGTISDGARVLLFYGCPHRASDALDMEQRLSQFMYSHAATGEPASYFPSSAPKHLAETVMAINSAYLLSKQIYRSYTISIFAASDSANIDEIFDDFCGTMGVPFEVRIPGGLNADHDRKQIEGHLDRLGSYPIVEEDRLDTERLLLATASPLQPLRTADTLYHPFAWISENETYQSWLSQRKPQLLYLDGGSATYLASEYVFYNLDNYHTEKKKHVVLRFSFDRYDNRRDDALDMLATFLAQVHGHFPNKLGWFMLKKIELNRAQRTWHYQNLFELFDACHEKDVLGTFSLVLTNFDECEPVSRRAFLNSFQYIRRTEERPWRVIVTSSKPGALTEHLSDWLVLDLNQSVGDSADESSHEVVDLLPRCHLLLAHRPEARFHEERVIEGMQAIAGLDSNVRELVIKRLSIDEQWPMQRSVRYMFGNIDGMCLESVVDKILDNVPDGELGLKALTWTMYAVRPLTHLEFTTASTFRLDEKNADATLFWSEAVKEEFTKLQTSLTGILAFENNEVAISTHPIRELLTAMFKNQSAGPHTWNDRKGNPHSLIARTCLAYLATPSVRQSLAAGYDSSRCEEPGQVEGIHGTGMLEYAVQNWMYHASQAIHEHDLWEDVDAFVKSGVVSHWSRAYWSLANPVTRSQQPFKSLYPLLVGQGLADLAERWRVDNSEVADGLCEACLNGFSQSVTGLLSQHNHSIETLSGVLACAGSYGDEKAWIELIDHIREEYPQFPWEDQGGQIVHASWLGITSVVARLLEFGCHPDTPHKYSELAFPSIPLRRAILGNSIGAARLLLEHGADPKYKGLDDKTGLHFAADYGHPDMVKLLASYGADLNARTTDFFSPTYRACLTGKPKALEALLSLGANPNLKAVADQDKPGWSPLACAVQEQNVDCVRALLEAKANPNTQGPSGTSLWYAVGNGNLDICQLLLQHGASPDSESNPAGILAFAANFSGTEARLNIIKLLIAKGADINAAMQDTTPIAWACWLPSQHQHAIVEHLLQHGADISLAREDGVGPIHISIYKCNVWLLRLLLDQKNVELEPAGCTPPLILAVRSDDHATEMTSILLERGADPNAKCLGGHLALAWAIQSGQTEVVDLLLQYDAMIDPPDELRDFNELEPMEKALDNGNVDIIRSLAEAGADINRRFDDESTLLHRGIDSDGLGAFLEFRPTLDVQNKTGSAPLHFIRGPTPLENIKLLVRAGSNINIRGFFDTTPLIEALRHGRRDAAKYLLSKKADIKLISPYHGGPLHAACNAGLVDFAQDLIDKGADVNLLVPGEAGTPLSSVFRSSVVKDDPARRDECKMSLMDILLGAGADINATNIMLGTVSGLAAWEGGLGDLRALAARGANLVKSDGMGRSPIHFAAARGWKDMVSFILDNGGVATDKDKLGRNLISWVTQSEIAATLDYILQLTGSEFRWMDPAVLGSKAGCRSG</sequence>
<evidence type="ECO:0000256" key="1">
    <source>
        <dbReference type="ARBA" id="ARBA00022737"/>
    </source>
</evidence>
<dbReference type="SUPFAM" id="SSF48403">
    <property type="entry name" value="Ankyrin repeat"/>
    <property type="match status" value="2"/>
</dbReference>
<dbReference type="InterPro" id="IPR002110">
    <property type="entry name" value="Ankyrin_rpt"/>
</dbReference>
<evidence type="ECO:0000313" key="7">
    <source>
        <dbReference type="Proteomes" id="UP001583177"/>
    </source>
</evidence>
<dbReference type="Pfam" id="PF12796">
    <property type="entry name" value="Ank_2"/>
    <property type="match status" value="4"/>
</dbReference>
<dbReference type="PANTHER" id="PTHR24123">
    <property type="entry name" value="ANKYRIN REPEAT-CONTAINING"/>
    <property type="match status" value="1"/>
</dbReference>
<gene>
    <name evidence="6" type="ORF">Daus18300_009903</name>
</gene>
<keyword evidence="2 3" id="KW-0040">ANK repeat</keyword>
<dbReference type="PRINTS" id="PR01415">
    <property type="entry name" value="ANKYRIN"/>
</dbReference>
<accession>A0ABR3WCF7</accession>
<dbReference type="InterPro" id="IPR056884">
    <property type="entry name" value="NPHP3-like_N"/>
</dbReference>
<dbReference type="PROSITE" id="PS50297">
    <property type="entry name" value="ANK_REP_REGION"/>
    <property type="match status" value="4"/>
</dbReference>
<keyword evidence="1" id="KW-0677">Repeat</keyword>
<feature type="domain" description="Nephrocystin 3-like N-terminal" evidence="5">
    <location>
        <begin position="295"/>
        <end position="457"/>
    </location>
</feature>
<comment type="caution">
    <text evidence="6">The sequence shown here is derived from an EMBL/GenBank/DDBJ whole genome shotgun (WGS) entry which is preliminary data.</text>
</comment>
<dbReference type="Proteomes" id="UP001583177">
    <property type="component" value="Unassembled WGS sequence"/>
</dbReference>
<feature type="repeat" description="ANK" evidence="3">
    <location>
        <begin position="933"/>
        <end position="965"/>
    </location>
</feature>
<dbReference type="PROSITE" id="PS50088">
    <property type="entry name" value="ANK_REPEAT"/>
    <property type="match status" value="7"/>
</dbReference>